<proteinExistence type="predicted"/>
<reference evidence="1 2" key="2">
    <citation type="submission" date="2017-10" db="EMBL/GenBank/DDBJ databases">
        <title>Extensive intraspecific genome diversity in a model arbuscular mycorrhizal fungus.</title>
        <authorList>
            <person name="Chen E.C.H."/>
            <person name="Morin E."/>
            <person name="Baudet D."/>
            <person name="Noel J."/>
            <person name="Ndikumana S."/>
            <person name="Charron P."/>
            <person name="St-Onge C."/>
            <person name="Giorgi J."/>
            <person name="Grigoriev I.V."/>
            <person name="Roux C."/>
            <person name="Martin F.M."/>
            <person name="Corradi N."/>
        </authorList>
    </citation>
    <scope>NUCLEOTIDE SEQUENCE [LARGE SCALE GENOMIC DNA]</scope>
    <source>
        <strain evidence="1 2">C2</strain>
    </source>
</reference>
<evidence type="ECO:0000313" key="1">
    <source>
        <dbReference type="EMBL" id="PKK80269.1"/>
    </source>
</evidence>
<name>A0A2N1P2C1_9GLOM</name>
<reference evidence="1 2" key="1">
    <citation type="submission" date="2016-04" db="EMBL/GenBank/DDBJ databases">
        <title>Genome analyses suggest a sexual origin of heterokaryosis in a supposedly ancient asexual fungus.</title>
        <authorList>
            <person name="Ropars J."/>
            <person name="Sedzielewska K."/>
            <person name="Noel J."/>
            <person name="Charron P."/>
            <person name="Farinelli L."/>
            <person name="Marton T."/>
            <person name="Kruger M."/>
            <person name="Pelin A."/>
            <person name="Brachmann A."/>
            <person name="Corradi N."/>
        </authorList>
    </citation>
    <scope>NUCLEOTIDE SEQUENCE [LARGE SCALE GENOMIC DNA]</scope>
    <source>
        <strain evidence="1 2">C2</strain>
    </source>
</reference>
<dbReference type="EMBL" id="LLXL01000018">
    <property type="protein sequence ID" value="PKK80269.1"/>
    <property type="molecule type" value="Genomic_DNA"/>
</dbReference>
<gene>
    <name evidence="1" type="ORF">RhiirC2_724894</name>
</gene>
<sequence length="58" mass="7189">MRHKFCRFLIKKRFQTTDLSESHPSFYEKVIEYTIKLWKDMESYWNNLGENSELDLKN</sequence>
<organism evidence="1 2">
    <name type="scientific">Rhizophagus irregularis</name>
    <dbReference type="NCBI Taxonomy" id="588596"/>
    <lineage>
        <taxon>Eukaryota</taxon>
        <taxon>Fungi</taxon>
        <taxon>Fungi incertae sedis</taxon>
        <taxon>Mucoromycota</taxon>
        <taxon>Glomeromycotina</taxon>
        <taxon>Glomeromycetes</taxon>
        <taxon>Glomerales</taxon>
        <taxon>Glomeraceae</taxon>
        <taxon>Rhizophagus</taxon>
    </lineage>
</organism>
<protein>
    <submittedName>
        <fullName evidence="1">Uncharacterized protein</fullName>
    </submittedName>
</protein>
<comment type="caution">
    <text evidence="1">The sequence shown here is derived from an EMBL/GenBank/DDBJ whole genome shotgun (WGS) entry which is preliminary data.</text>
</comment>
<dbReference type="AlphaFoldDB" id="A0A2N1P2C1"/>
<evidence type="ECO:0000313" key="2">
    <source>
        <dbReference type="Proteomes" id="UP000233469"/>
    </source>
</evidence>
<accession>A0A2N1P2C1</accession>
<dbReference type="Proteomes" id="UP000233469">
    <property type="component" value="Unassembled WGS sequence"/>
</dbReference>